<reference evidence="2" key="1">
    <citation type="submission" date="2018-01" db="EMBL/GenBank/DDBJ databases">
        <title>Direct submission.</title>
        <authorList>
            <person name="Ciacci N."/>
        </authorList>
    </citation>
    <scope>NUCLEOTIDE SEQUENCE [LARGE SCALE GENOMIC DNA]</scope>
</reference>
<sequence>MFVVHTLIDGKNTTRDFGHVNMFFRENPLFRQAKDEEIFKQCVEQGFIYISEYLCNTSNGRRAMITYHKKLDLLLEEVAYNKTTYNRRRIK</sequence>
<name>A0A2I6UFT6_9CAUD</name>
<dbReference type="Proteomes" id="UP000240294">
    <property type="component" value="Genome"/>
</dbReference>
<organism evidence="1 2">
    <name type="scientific">Klebsiella phage vB_Kpn_F48</name>
    <dbReference type="NCBI Taxonomy" id="2070028"/>
    <lineage>
        <taxon>Viruses</taxon>
        <taxon>Duplodnaviria</taxon>
        <taxon>Heunggongvirae</taxon>
        <taxon>Uroviricota</taxon>
        <taxon>Caudoviricetes</taxon>
        <taxon>Marfavirus</taxon>
        <taxon>Marfavirus F48</taxon>
    </lineage>
</organism>
<dbReference type="EMBL" id="MG746602">
    <property type="protein sequence ID" value="AUO78835.1"/>
    <property type="molecule type" value="Genomic_DNA"/>
</dbReference>
<keyword evidence="2" id="KW-1185">Reference proteome</keyword>
<protein>
    <submittedName>
        <fullName evidence="1">Uncharacterized protein</fullName>
    </submittedName>
</protein>
<dbReference type="Pfam" id="PF11243">
    <property type="entry name" value="DUF3045"/>
    <property type="match status" value="1"/>
</dbReference>
<gene>
    <name evidence="1" type="ORF">vBKpnF48_210</name>
</gene>
<proteinExistence type="predicted"/>
<evidence type="ECO:0000313" key="1">
    <source>
        <dbReference type="EMBL" id="AUO78835.1"/>
    </source>
</evidence>
<dbReference type="InterPro" id="IPR021405">
    <property type="entry name" value="Phage_T4_Gp30.1"/>
</dbReference>
<evidence type="ECO:0000313" key="2">
    <source>
        <dbReference type="Proteomes" id="UP000240294"/>
    </source>
</evidence>
<accession>A0A2I6UFT6</accession>